<dbReference type="Proteomes" id="UP000289326">
    <property type="component" value="Chromosome"/>
</dbReference>
<dbReference type="RefSeq" id="WP_130429414.1">
    <property type="nucleotide sequence ID" value="NZ_CP034841.1"/>
</dbReference>
<gene>
    <name evidence="1" type="ORF">EG856_01730</name>
</gene>
<dbReference type="OrthoDB" id="394997at2"/>
<proteinExistence type="predicted"/>
<accession>A0A4P6MTG4</accession>
<protein>
    <submittedName>
        <fullName evidence="1">Uncharacterized protein</fullName>
    </submittedName>
</protein>
<dbReference type="EMBL" id="CP034841">
    <property type="protein sequence ID" value="QBF34637.1"/>
    <property type="molecule type" value="Genomic_DNA"/>
</dbReference>
<keyword evidence="2" id="KW-1185">Reference proteome</keyword>
<evidence type="ECO:0000313" key="1">
    <source>
        <dbReference type="EMBL" id="QBF34637.1"/>
    </source>
</evidence>
<reference evidence="1 2" key="1">
    <citation type="submission" date="2019-01" db="EMBL/GenBank/DDBJ databases">
        <title>Complete sequence and annotation of the Mycoplasma phocirhinis strain 852T genome.</title>
        <authorList>
            <person name="Frasca S.Jr."/>
            <person name="Kutish G.F."/>
            <person name="Castellanos Gell J."/>
            <person name="Michaels D.L."/>
            <person name="Brown D.R."/>
        </authorList>
    </citation>
    <scope>NUCLEOTIDE SEQUENCE [LARGE SCALE GENOMIC DNA]</scope>
    <source>
        <strain evidence="1 2">852</strain>
    </source>
</reference>
<dbReference type="AlphaFoldDB" id="A0A4P6MTG4"/>
<organism evidence="1 2">
    <name type="scientific">Mycoplasmopsis phocirhinis</name>
    <dbReference type="NCBI Taxonomy" id="142650"/>
    <lineage>
        <taxon>Bacteria</taxon>
        <taxon>Bacillati</taxon>
        <taxon>Mycoplasmatota</taxon>
        <taxon>Mycoplasmoidales</taxon>
        <taxon>Metamycoplasmataceae</taxon>
        <taxon>Mycoplasmopsis</taxon>
    </lineage>
</organism>
<evidence type="ECO:0000313" key="2">
    <source>
        <dbReference type="Proteomes" id="UP000289326"/>
    </source>
</evidence>
<dbReference type="InterPro" id="IPR054779">
    <property type="entry name" value="Cys_pept_put_mycoplasmatota"/>
</dbReference>
<name>A0A4P6MTG4_9BACT</name>
<dbReference type="KEGG" id="mphi:EG856_01730"/>
<dbReference type="NCBIfam" id="NF045837">
    <property type="entry name" value="Mplas_Cys_pep"/>
    <property type="match status" value="1"/>
</dbReference>
<sequence>MKKNIFSIIASAGALPILAVSMNFKNYNYSKDDSNLTPEDIRLGIKLKISKILKTSKNNIEILKEKEIELYNGEKLLLLQFLNKGYAVFSLETFELIEYNPLTNLTDEQFEKINGYIPLKSLVVKEKNLFKSVSSNFTQNEELSDNLPTELLDKENKQILRKENTSKLRKNIKISKLNDKFQDRTNNATLYDPSEPVTRLNADYEVDYSWWFKSNQDFFGYADLTNNYEEFRHAFGDTRDYSKNKEDEQGICEYISLSMLIQYYQLFKNSNWLSEAQFNEYANVFDVDQNHNHILSSGFNVYNKYAQNNYNFLKKNNLPIYPIFSPKLSYQLFLNDGTINIHNASHYKTSLLKTVKNNNLKTGWNTTYLFNRPWEIIYKNNPVILGGYISAYTNGVEDIWHSVLAYGKWYDKGDTDLSNLYLVHYGFGSENMRYSQVAVSARYLRHIGYEFHVWDKTKNPTLKKYFNYNGKMVDASELPKHISFN</sequence>